<feature type="domain" description="Histidine kinase/HSP90-like ATPase" evidence="2">
    <location>
        <begin position="22"/>
        <end position="125"/>
    </location>
</feature>
<dbReference type="SUPFAM" id="SSF55874">
    <property type="entry name" value="ATPase domain of HSP90 chaperone/DNA topoisomerase II/histidine kinase"/>
    <property type="match status" value="1"/>
</dbReference>
<dbReference type="Proteomes" id="UP000256913">
    <property type="component" value="Unassembled WGS sequence"/>
</dbReference>
<dbReference type="AlphaFoldDB" id="A0A3D9Z9R5"/>
<name>A0A3D9Z9R5_9ACTN</name>
<dbReference type="PANTHER" id="PTHR35526:SF3">
    <property type="entry name" value="ANTI-SIGMA-F FACTOR RSBW"/>
    <property type="match status" value="1"/>
</dbReference>
<evidence type="ECO:0000256" key="1">
    <source>
        <dbReference type="ARBA" id="ARBA00022527"/>
    </source>
</evidence>
<dbReference type="PANTHER" id="PTHR35526">
    <property type="entry name" value="ANTI-SIGMA-F FACTOR RSBW-RELATED"/>
    <property type="match status" value="1"/>
</dbReference>
<dbReference type="InterPro" id="IPR036890">
    <property type="entry name" value="HATPase_C_sf"/>
</dbReference>
<proteinExistence type="predicted"/>
<keyword evidence="1" id="KW-0808">Transferase</keyword>
<keyword evidence="1" id="KW-0418">Kinase</keyword>
<evidence type="ECO:0000313" key="4">
    <source>
        <dbReference type="Proteomes" id="UP000256913"/>
    </source>
</evidence>
<gene>
    <name evidence="3" type="ORF">DFJ67_0061</name>
</gene>
<dbReference type="GO" id="GO:0004674">
    <property type="term" value="F:protein serine/threonine kinase activity"/>
    <property type="evidence" value="ECO:0007669"/>
    <property type="project" value="UniProtKB-KW"/>
</dbReference>
<dbReference type="Gene3D" id="3.30.565.10">
    <property type="entry name" value="Histidine kinase-like ATPase, C-terminal domain"/>
    <property type="match status" value="1"/>
</dbReference>
<accession>A0A3D9Z9R5</accession>
<sequence>MGGYRGTVDAMRLRFERGAAAGSARGAVRDALDRWKLAHLADDALLVTTELVQNALRHTGAGGVLVVRRTAGALRIEVADGSREQPRVKAPDPTRVGGRGLSIVAAVARAWGTLAQTGQAGKIVWAELAV</sequence>
<dbReference type="InterPro" id="IPR003594">
    <property type="entry name" value="HATPase_dom"/>
</dbReference>
<dbReference type="Pfam" id="PF13581">
    <property type="entry name" value="HATPase_c_2"/>
    <property type="match status" value="1"/>
</dbReference>
<evidence type="ECO:0000259" key="2">
    <source>
        <dbReference type="Pfam" id="PF13581"/>
    </source>
</evidence>
<evidence type="ECO:0000313" key="3">
    <source>
        <dbReference type="EMBL" id="REF94148.1"/>
    </source>
</evidence>
<protein>
    <recommendedName>
        <fullName evidence="2">Histidine kinase/HSP90-like ATPase domain-containing protein</fullName>
    </recommendedName>
</protein>
<keyword evidence="4" id="KW-1185">Reference proteome</keyword>
<keyword evidence="1" id="KW-0723">Serine/threonine-protein kinase</keyword>
<organism evidence="3 4">
    <name type="scientific">Asanoa ferruginea</name>
    <dbReference type="NCBI Taxonomy" id="53367"/>
    <lineage>
        <taxon>Bacteria</taxon>
        <taxon>Bacillati</taxon>
        <taxon>Actinomycetota</taxon>
        <taxon>Actinomycetes</taxon>
        <taxon>Micromonosporales</taxon>
        <taxon>Micromonosporaceae</taxon>
        <taxon>Asanoa</taxon>
    </lineage>
</organism>
<dbReference type="EMBL" id="QUMQ01000001">
    <property type="protein sequence ID" value="REF94148.1"/>
    <property type="molecule type" value="Genomic_DNA"/>
</dbReference>
<comment type="caution">
    <text evidence="3">The sequence shown here is derived from an EMBL/GenBank/DDBJ whole genome shotgun (WGS) entry which is preliminary data.</text>
</comment>
<dbReference type="CDD" id="cd16936">
    <property type="entry name" value="HATPase_RsbW-like"/>
    <property type="match status" value="1"/>
</dbReference>
<dbReference type="InterPro" id="IPR050267">
    <property type="entry name" value="Anti-sigma-factor_SerPK"/>
</dbReference>
<reference evidence="3 4" key="1">
    <citation type="submission" date="2018-08" db="EMBL/GenBank/DDBJ databases">
        <title>Sequencing the genomes of 1000 actinobacteria strains.</title>
        <authorList>
            <person name="Klenk H.-P."/>
        </authorList>
    </citation>
    <scope>NUCLEOTIDE SEQUENCE [LARGE SCALE GENOMIC DNA]</scope>
    <source>
        <strain evidence="3 4">DSM 44099</strain>
    </source>
</reference>